<evidence type="ECO:0000313" key="3">
    <source>
        <dbReference type="Proteomes" id="UP001515480"/>
    </source>
</evidence>
<feature type="region of interest" description="Disordered" evidence="1">
    <location>
        <begin position="55"/>
        <end position="80"/>
    </location>
</feature>
<sequence>MAAAANREKYWHDHVAREHYKSTLNRQKLLSSSSSSSSLSKLKLGPHDIKSCSLNYSASPTSTSRAGWPQSSVHTSSSTQQKLWEETISFGRS</sequence>
<proteinExistence type="predicted"/>
<gene>
    <name evidence="2" type="ORF">AB1Y20_020958</name>
</gene>
<reference evidence="2 3" key="1">
    <citation type="journal article" date="2024" name="Science">
        <title>Giant polyketide synthase enzymes in the biosynthesis of giant marine polyether toxins.</title>
        <authorList>
            <person name="Fallon T.R."/>
            <person name="Shende V.V."/>
            <person name="Wierzbicki I.H."/>
            <person name="Pendleton A.L."/>
            <person name="Watervoot N.F."/>
            <person name="Auber R.P."/>
            <person name="Gonzalez D.J."/>
            <person name="Wisecaver J.H."/>
            <person name="Moore B.S."/>
        </authorList>
    </citation>
    <scope>NUCLEOTIDE SEQUENCE [LARGE SCALE GENOMIC DNA]</scope>
    <source>
        <strain evidence="2 3">12B1</strain>
    </source>
</reference>
<dbReference type="EMBL" id="JBGBPQ010000007">
    <property type="protein sequence ID" value="KAL1521289.1"/>
    <property type="molecule type" value="Genomic_DNA"/>
</dbReference>
<feature type="compositionally biased region" description="Polar residues" evidence="1">
    <location>
        <begin position="55"/>
        <end position="65"/>
    </location>
</feature>
<organism evidence="2 3">
    <name type="scientific">Prymnesium parvum</name>
    <name type="common">Toxic golden alga</name>
    <dbReference type="NCBI Taxonomy" id="97485"/>
    <lineage>
        <taxon>Eukaryota</taxon>
        <taxon>Haptista</taxon>
        <taxon>Haptophyta</taxon>
        <taxon>Prymnesiophyceae</taxon>
        <taxon>Prymnesiales</taxon>
        <taxon>Prymnesiaceae</taxon>
        <taxon>Prymnesium</taxon>
    </lineage>
</organism>
<comment type="caution">
    <text evidence="2">The sequence shown here is derived from an EMBL/GenBank/DDBJ whole genome shotgun (WGS) entry which is preliminary data.</text>
</comment>
<accession>A0AB34JKX5</accession>
<protein>
    <submittedName>
        <fullName evidence="2">Uncharacterized protein</fullName>
    </submittedName>
</protein>
<keyword evidence="3" id="KW-1185">Reference proteome</keyword>
<feature type="compositionally biased region" description="Low complexity" evidence="1">
    <location>
        <begin position="70"/>
        <end position="80"/>
    </location>
</feature>
<dbReference type="Proteomes" id="UP001515480">
    <property type="component" value="Unassembled WGS sequence"/>
</dbReference>
<evidence type="ECO:0000313" key="2">
    <source>
        <dbReference type="EMBL" id="KAL1521289.1"/>
    </source>
</evidence>
<name>A0AB34JKX5_PRYPA</name>
<dbReference type="AlphaFoldDB" id="A0AB34JKX5"/>
<evidence type="ECO:0000256" key="1">
    <source>
        <dbReference type="SAM" id="MobiDB-lite"/>
    </source>
</evidence>